<comment type="similarity">
    <text evidence="3">Belongs to the P-Pant transferase superfamily. EntD family.</text>
</comment>
<organism evidence="16 17">
    <name type="scientific">Thalassovita litoralis</name>
    <dbReference type="NCBI Taxonomy" id="1010611"/>
    <lineage>
        <taxon>Bacteria</taxon>
        <taxon>Pseudomonadati</taxon>
        <taxon>Pseudomonadota</taxon>
        <taxon>Alphaproteobacteria</taxon>
        <taxon>Rhodobacterales</taxon>
        <taxon>Roseobacteraceae</taxon>
        <taxon>Thalassovita</taxon>
    </lineage>
</organism>
<dbReference type="GO" id="GO:0008897">
    <property type="term" value="F:holo-[acyl-carrier-protein] synthase activity"/>
    <property type="evidence" value="ECO:0007669"/>
    <property type="project" value="InterPro"/>
</dbReference>
<comment type="catalytic activity">
    <reaction evidence="10">
        <text>apo-[aryl-carrier protein] + CoA = holo-[aryl-carrier protein] + adenosine 3',5'-bisphosphate + H(+)</text>
        <dbReference type="Rhea" id="RHEA:48404"/>
        <dbReference type="Rhea" id="RHEA-COMP:15903"/>
        <dbReference type="Rhea" id="RHEA-COMP:17557"/>
        <dbReference type="ChEBI" id="CHEBI:15378"/>
        <dbReference type="ChEBI" id="CHEBI:29999"/>
        <dbReference type="ChEBI" id="CHEBI:57287"/>
        <dbReference type="ChEBI" id="CHEBI:58343"/>
        <dbReference type="ChEBI" id="CHEBI:64479"/>
    </reaction>
</comment>
<dbReference type="Gene3D" id="3.90.470.20">
    <property type="entry name" value="4'-phosphopantetheinyl transferase domain"/>
    <property type="match status" value="1"/>
</dbReference>
<comment type="function">
    <text evidence="1">Involved in the biosynthesis of the siderophore enterobactin (enterochelin), which is a macrocyclic trimeric lactone of N-(2,3-dihydroxybenzoyl)-serine. The serine trilactone serves as a scaffolding for the three catechol functionalities that provide hexadentate coordination for the tightly ligated iron(2+) atoms. Plays an essential role in the assembly of the enterobactin by catalyzing the transfer of the 4'-phosphopantetheine (Ppant) moiety from coenzyme A to the apo-domains of both EntB (ArCP domain) and EntF (PCP domain) to yield their holo-forms which make them competent for the activation of 2,3-dihydroxybenzoate (DHB) and L-serine, respectively.</text>
</comment>
<dbReference type="PANTHER" id="PTHR38096:SF1">
    <property type="entry name" value="ENTEROBACTIN SYNTHASE COMPONENT D"/>
    <property type="match status" value="1"/>
</dbReference>
<dbReference type="EMBL" id="FXTO01000018">
    <property type="protein sequence ID" value="SMO85580.1"/>
    <property type="molecule type" value="Genomic_DNA"/>
</dbReference>
<evidence type="ECO:0000313" key="16">
    <source>
        <dbReference type="EMBL" id="SMO85580.1"/>
    </source>
</evidence>
<keyword evidence="13" id="KW-0479">Metal-binding</keyword>
<sequence>MTPETVSSLFSCPVGVGVTDPRLPQTPVYPQEGAAIVRAIPKRRNEFLAGRQAARIALSAIGGPSVALPSGTDRLPHWPDGFAGSITHCDDLCLAVATPHTRAVGIDVEPATALPRDLWDAILLPEEQNAIADTPDPGLTAKLIFSAKEAAYKAQYPISRVLYGFHDMHLTLGAGRFQAMFRSAAGPFQPGDCIQGRVYIDSRHIVTAAQLA</sequence>
<feature type="binding site" evidence="12">
    <location>
        <position position="153"/>
    </location>
    <ligand>
        <name>CoA</name>
        <dbReference type="ChEBI" id="CHEBI:57287"/>
    </ligand>
</feature>
<feature type="binding site" evidence="12">
    <location>
        <position position="107"/>
    </location>
    <ligand>
        <name>CoA</name>
        <dbReference type="ChEBI" id="CHEBI:57287"/>
    </ligand>
</feature>
<dbReference type="Pfam" id="PF17837">
    <property type="entry name" value="4PPT_N"/>
    <property type="match status" value="1"/>
</dbReference>
<evidence type="ECO:0000256" key="7">
    <source>
        <dbReference type="ARBA" id="ARBA00023191"/>
    </source>
</evidence>
<comment type="pathway">
    <text evidence="2">Siderophore biosynthesis; enterobactin biosynthesis.</text>
</comment>
<feature type="domain" description="4'-phosphopantetheinyl transferase N-terminal" evidence="15">
    <location>
        <begin position="32"/>
        <end position="97"/>
    </location>
</feature>
<name>A0A521ER46_9RHOB</name>
<accession>A0A521ER46</accession>
<dbReference type="OrthoDB" id="8210607at2"/>
<comment type="catalytic activity">
    <reaction evidence="11">
        <text>apo-[peptidyl-carrier protein] + CoA = holo-[peptidyl-carrier protein] + adenosine 3',5'-bisphosphate + H(+)</text>
        <dbReference type="Rhea" id="RHEA:46228"/>
        <dbReference type="Rhea" id="RHEA-COMP:11479"/>
        <dbReference type="Rhea" id="RHEA-COMP:11480"/>
        <dbReference type="ChEBI" id="CHEBI:15378"/>
        <dbReference type="ChEBI" id="CHEBI:29999"/>
        <dbReference type="ChEBI" id="CHEBI:57287"/>
        <dbReference type="ChEBI" id="CHEBI:58343"/>
        <dbReference type="ChEBI" id="CHEBI:64479"/>
    </reaction>
</comment>
<evidence type="ECO:0000256" key="3">
    <source>
        <dbReference type="ARBA" id="ARBA00008342"/>
    </source>
</evidence>
<feature type="binding site" evidence="12">
    <location>
        <begin position="87"/>
        <end position="88"/>
    </location>
    <ligand>
        <name>CoA</name>
        <dbReference type="ChEBI" id="CHEBI:57287"/>
    </ligand>
</feature>
<protein>
    <recommendedName>
        <fullName evidence="5">Enterobactin synthase component D</fullName>
    </recommendedName>
    <alternativeName>
        <fullName evidence="8">4'-phosphopantetheinyl transferase EntD</fullName>
    </alternativeName>
    <alternativeName>
        <fullName evidence="9">Enterochelin synthase D</fullName>
    </alternativeName>
</protein>
<evidence type="ECO:0000256" key="11">
    <source>
        <dbReference type="ARBA" id="ARBA00049191"/>
    </source>
</evidence>
<comment type="subunit">
    <text evidence="4">EntB, EntD, EntE, and EntF form a multienzyme complex called enterobactin synthase.</text>
</comment>
<evidence type="ECO:0000256" key="9">
    <source>
        <dbReference type="ARBA" id="ARBA00031996"/>
    </source>
</evidence>
<evidence type="ECO:0000259" key="15">
    <source>
        <dbReference type="Pfam" id="PF17837"/>
    </source>
</evidence>
<reference evidence="16 17" key="1">
    <citation type="submission" date="2017-05" db="EMBL/GenBank/DDBJ databases">
        <authorList>
            <person name="Varghese N."/>
            <person name="Submissions S."/>
        </authorList>
    </citation>
    <scope>NUCLEOTIDE SEQUENCE [LARGE SCALE GENOMIC DNA]</scope>
    <source>
        <strain evidence="16 17">DSM 29506</strain>
    </source>
</reference>
<comment type="cofactor">
    <cofactor evidence="13">
        <name>Mg(2+)</name>
        <dbReference type="ChEBI" id="CHEBI:18420"/>
    </cofactor>
</comment>
<evidence type="ECO:0000256" key="4">
    <source>
        <dbReference type="ARBA" id="ARBA00011503"/>
    </source>
</evidence>
<evidence type="ECO:0000256" key="1">
    <source>
        <dbReference type="ARBA" id="ARBA00003937"/>
    </source>
</evidence>
<dbReference type="GO" id="GO:0009366">
    <property type="term" value="C:enterobactin synthetase complex"/>
    <property type="evidence" value="ECO:0007669"/>
    <property type="project" value="InterPro"/>
</dbReference>
<evidence type="ECO:0000256" key="8">
    <source>
        <dbReference type="ARBA" id="ARBA00029894"/>
    </source>
</evidence>
<feature type="binding site" evidence="12">
    <location>
        <position position="43"/>
    </location>
    <ligand>
        <name>CoA</name>
        <dbReference type="ChEBI" id="CHEBI:57287"/>
    </ligand>
</feature>
<evidence type="ECO:0000256" key="12">
    <source>
        <dbReference type="PIRSR" id="PIRSR603542-1"/>
    </source>
</evidence>
<feature type="binding site" evidence="13">
    <location>
        <position position="107"/>
    </location>
    <ligand>
        <name>Mg(2+)</name>
        <dbReference type="ChEBI" id="CHEBI:18420"/>
    </ligand>
</feature>
<dbReference type="InterPro" id="IPR037143">
    <property type="entry name" value="4-PPantetheinyl_Trfase_dom_sf"/>
</dbReference>
<proteinExistence type="inferred from homology"/>
<dbReference type="InterPro" id="IPR041354">
    <property type="entry name" value="4PPT_N"/>
</dbReference>
<evidence type="ECO:0000256" key="6">
    <source>
        <dbReference type="ARBA" id="ARBA00022679"/>
    </source>
</evidence>
<keyword evidence="6 16" id="KW-0808">Transferase</keyword>
<dbReference type="RefSeq" id="WP_142493967.1">
    <property type="nucleotide sequence ID" value="NZ_FXTO01000018.1"/>
</dbReference>
<evidence type="ECO:0000313" key="17">
    <source>
        <dbReference type="Proteomes" id="UP000316030"/>
    </source>
</evidence>
<gene>
    <name evidence="16" type="ORF">SAMN06265173_11823</name>
</gene>
<dbReference type="Pfam" id="PF01648">
    <property type="entry name" value="ACPS"/>
    <property type="match status" value="1"/>
</dbReference>
<keyword evidence="7" id="KW-0259">Enterobactin biosynthesis</keyword>
<feature type="domain" description="4'-phosphopantetheinyl transferase" evidence="14">
    <location>
        <begin position="103"/>
        <end position="175"/>
    </location>
</feature>
<evidence type="ECO:0000259" key="14">
    <source>
        <dbReference type="Pfam" id="PF01648"/>
    </source>
</evidence>
<keyword evidence="17" id="KW-1185">Reference proteome</keyword>
<dbReference type="PANTHER" id="PTHR38096">
    <property type="entry name" value="ENTEROBACTIN SYNTHASE COMPONENT D"/>
    <property type="match status" value="1"/>
</dbReference>
<feature type="binding site" evidence="13">
    <location>
        <position position="109"/>
    </location>
    <ligand>
        <name>Mg(2+)</name>
        <dbReference type="ChEBI" id="CHEBI:18420"/>
    </ligand>
</feature>
<evidence type="ECO:0000256" key="5">
    <source>
        <dbReference type="ARBA" id="ARBA00019087"/>
    </source>
</evidence>
<dbReference type="Proteomes" id="UP000316030">
    <property type="component" value="Unassembled WGS sequence"/>
</dbReference>
<dbReference type="UniPathway" id="UPA00017"/>
<dbReference type="SUPFAM" id="SSF56214">
    <property type="entry name" value="4'-phosphopantetheinyl transferase"/>
    <property type="match status" value="1"/>
</dbReference>
<evidence type="ECO:0000256" key="13">
    <source>
        <dbReference type="PIRSR" id="PIRSR603542-2"/>
    </source>
</evidence>
<dbReference type="InterPro" id="IPR008278">
    <property type="entry name" value="4-PPantetheinyl_Trfase_dom"/>
</dbReference>
<dbReference type="GO" id="GO:0009239">
    <property type="term" value="P:enterobactin biosynthetic process"/>
    <property type="evidence" value="ECO:0007669"/>
    <property type="project" value="UniProtKB-UniPathway"/>
</dbReference>
<evidence type="ECO:0000256" key="2">
    <source>
        <dbReference type="ARBA" id="ARBA00004993"/>
    </source>
</evidence>
<dbReference type="GO" id="GO:0005886">
    <property type="term" value="C:plasma membrane"/>
    <property type="evidence" value="ECO:0007669"/>
    <property type="project" value="TreeGrafter"/>
</dbReference>
<feature type="binding site" evidence="12">
    <location>
        <position position="51"/>
    </location>
    <ligand>
        <name>CoA</name>
        <dbReference type="ChEBI" id="CHEBI:57287"/>
    </ligand>
</feature>
<keyword evidence="13" id="KW-0460">Magnesium</keyword>
<dbReference type="AlphaFoldDB" id="A0A521ER46"/>
<dbReference type="InterPro" id="IPR003542">
    <property type="entry name" value="Enbac_synth_compD-like"/>
</dbReference>
<dbReference type="GO" id="GO:0000287">
    <property type="term" value="F:magnesium ion binding"/>
    <property type="evidence" value="ECO:0007669"/>
    <property type="project" value="InterPro"/>
</dbReference>
<dbReference type="PRINTS" id="PR01399">
    <property type="entry name" value="ENTSNTHTASED"/>
</dbReference>
<feature type="binding site" evidence="12">
    <location>
        <position position="149"/>
    </location>
    <ligand>
        <name>CoA</name>
        <dbReference type="ChEBI" id="CHEBI:57287"/>
    </ligand>
</feature>
<evidence type="ECO:0000256" key="10">
    <source>
        <dbReference type="ARBA" id="ARBA00049176"/>
    </source>
</evidence>